<comment type="similarity">
    <text evidence="1">Belongs to the 'GDSL' lipolytic enzyme family.</text>
</comment>
<proteinExistence type="inferred from homology"/>
<dbReference type="PANTHER" id="PTHR43695:SF1">
    <property type="entry name" value="RHAMNOGALACTURONAN ACETYLESTERASE"/>
    <property type="match status" value="1"/>
</dbReference>
<evidence type="ECO:0000313" key="5">
    <source>
        <dbReference type="Proteomes" id="UP000297014"/>
    </source>
</evidence>
<gene>
    <name evidence="4" type="ORF">AJ85_08630</name>
</gene>
<dbReference type="InterPro" id="IPR036514">
    <property type="entry name" value="SGNH_hydro_sf"/>
</dbReference>
<name>A0A4S4JZW9_ALKAL</name>
<dbReference type="SUPFAM" id="SSF52266">
    <property type="entry name" value="SGNH hydrolase"/>
    <property type="match status" value="1"/>
</dbReference>
<evidence type="ECO:0000259" key="3">
    <source>
        <dbReference type="Pfam" id="PF13472"/>
    </source>
</evidence>
<evidence type="ECO:0000256" key="1">
    <source>
        <dbReference type="ARBA" id="ARBA00008668"/>
    </source>
</evidence>
<dbReference type="PANTHER" id="PTHR43695">
    <property type="entry name" value="PUTATIVE (AFU_ORTHOLOGUE AFUA_2G17250)-RELATED"/>
    <property type="match status" value="1"/>
</dbReference>
<evidence type="ECO:0000313" key="4">
    <source>
        <dbReference type="EMBL" id="THG90831.1"/>
    </source>
</evidence>
<dbReference type="Gene3D" id="3.40.50.1110">
    <property type="entry name" value="SGNH hydrolase"/>
    <property type="match status" value="1"/>
</dbReference>
<feature type="domain" description="SGNH hydrolase-type esterase" evidence="3">
    <location>
        <begin position="121"/>
        <end position="313"/>
    </location>
</feature>
<comment type="caution">
    <text evidence="4">The sequence shown here is derived from an EMBL/GenBank/DDBJ whole genome shotgun (WGS) entry which is preliminary data.</text>
</comment>
<evidence type="ECO:0000256" key="2">
    <source>
        <dbReference type="ARBA" id="ARBA00022801"/>
    </source>
</evidence>
<organism evidence="4 5">
    <name type="scientific">Alkalihalobacillus alcalophilus ATCC 27647 = CGMCC 1.3604</name>
    <dbReference type="NCBI Taxonomy" id="1218173"/>
    <lineage>
        <taxon>Bacteria</taxon>
        <taxon>Bacillati</taxon>
        <taxon>Bacillota</taxon>
        <taxon>Bacilli</taxon>
        <taxon>Bacillales</taxon>
        <taxon>Bacillaceae</taxon>
        <taxon>Alkalihalobacillus</taxon>
    </lineage>
</organism>
<dbReference type="Pfam" id="PF13472">
    <property type="entry name" value="Lipase_GDSL_2"/>
    <property type="match status" value="1"/>
</dbReference>
<accession>A0A4S4JZW9</accession>
<dbReference type="AlphaFoldDB" id="A0A4S4JZW9"/>
<dbReference type="InterPro" id="IPR013830">
    <property type="entry name" value="SGNH_hydro"/>
</dbReference>
<sequence length="328" mass="37398">MKFTFKSTVDKRQFSPFSVNACFKLTCGEHFLPGQYHDEQVPSFLISVPKGIYQLRAEVEPHTTVKLLTGQLALSPRKEAFIMTNDVYVEKNQFEIAWWGNGVVSLELVPIKLSHRKMVLIGDSTMSEHPPGHYPQYGWGQLLAEQLRGYPILNIAQSGRSSKSFREEGHFERALQHLKEDDLLIIQFGHNDQKTDHRGTTPEEFKLNLKQYVEEARNKGAVPVLLSPVQRRYFSEGGEMFNPHQGYDEKVAELANEEEVAFIDLTKLSSEAYQRLGIEASKKWFMWLKPGESPNYPEGNEDNTHFSETGARAIAGIVISELQKQNLL</sequence>
<protein>
    <recommendedName>
        <fullName evidence="3">SGNH hydrolase-type esterase domain-containing protein</fullName>
    </recommendedName>
</protein>
<dbReference type="GO" id="GO:0016787">
    <property type="term" value="F:hydrolase activity"/>
    <property type="evidence" value="ECO:0007669"/>
    <property type="project" value="UniProtKB-KW"/>
</dbReference>
<dbReference type="EMBL" id="JALP01000112">
    <property type="protein sequence ID" value="THG90831.1"/>
    <property type="molecule type" value="Genomic_DNA"/>
</dbReference>
<dbReference type="Proteomes" id="UP000297014">
    <property type="component" value="Unassembled WGS sequence"/>
</dbReference>
<dbReference type="RefSeq" id="WP_003324385.1">
    <property type="nucleotide sequence ID" value="NZ_ALPT02000029.1"/>
</dbReference>
<dbReference type="InterPro" id="IPR037459">
    <property type="entry name" value="RhgT-like"/>
</dbReference>
<keyword evidence="2" id="KW-0378">Hydrolase</keyword>
<reference evidence="4 5" key="1">
    <citation type="submission" date="2014-01" db="EMBL/GenBank/DDBJ databases">
        <title>Draft genome sequencing of Bacillus alcalophilus CGMCC 1.3604.</title>
        <authorList>
            <person name="Yang J."/>
            <person name="Diao L."/>
            <person name="Yang S."/>
        </authorList>
    </citation>
    <scope>NUCLEOTIDE SEQUENCE [LARGE SCALE GENOMIC DNA]</scope>
    <source>
        <strain evidence="4 5">CGMCC 1.3604</strain>
    </source>
</reference>
<dbReference type="OrthoDB" id="9807041at2"/>
<dbReference type="CDD" id="cd01821">
    <property type="entry name" value="Rhamnogalacturan_acetylesterase_like"/>
    <property type="match status" value="1"/>
</dbReference>